<reference evidence="2" key="1">
    <citation type="submission" date="2021-02" db="EMBL/GenBank/DDBJ databases">
        <authorList>
            <person name="Nowell W R."/>
        </authorList>
    </citation>
    <scope>NUCLEOTIDE SEQUENCE</scope>
</reference>
<evidence type="ECO:0000313" key="2">
    <source>
        <dbReference type="EMBL" id="CAF1317705.1"/>
    </source>
</evidence>
<comment type="caution">
    <text evidence="2">The sequence shown here is derived from an EMBL/GenBank/DDBJ whole genome shotgun (WGS) entry which is preliminary data.</text>
</comment>
<evidence type="ECO:0000313" key="6">
    <source>
        <dbReference type="EMBL" id="CAF3943530.1"/>
    </source>
</evidence>
<evidence type="ECO:0000256" key="1">
    <source>
        <dbReference type="SAM" id="MobiDB-lite"/>
    </source>
</evidence>
<dbReference type="Proteomes" id="UP000681967">
    <property type="component" value="Unassembled WGS sequence"/>
</dbReference>
<dbReference type="Proteomes" id="UP000681720">
    <property type="component" value="Unassembled WGS sequence"/>
</dbReference>
<evidence type="ECO:0000313" key="3">
    <source>
        <dbReference type="EMBL" id="CAF2183481.1"/>
    </source>
</evidence>
<dbReference type="EMBL" id="CAJNRE010018898">
    <property type="protein sequence ID" value="CAF2183481.1"/>
    <property type="molecule type" value="Genomic_DNA"/>
</dbReference>
<dbReference type="EMBL" id="CAJOBJ010002867">
    <property type="protein sequence ID" value="CAF3943530.1"/>
    <property type="molecule type" value="Genomic_DNA"/>
</dbReference>
<evidence type="ECO:0000313" key="5">
    <source>
        <dbReference type="EMBL" id="CAF3860338.1"/>
    </source>
</evidence>
<name>A0A815EPV5_9BILA</name>
<dbReference type="EMBL" id="CAJNOV010008288">
    <property type="protein sequence ID" value="CAF1317705.1"/>
    <property type="molecule type" value="Genomic_DNA"/>
</dbReference>
<gene>
    <name evidence="4" type="ORF">BYL167_LOCUS2800</name>
    <name evidence="2" type="ORF">CJN711_LOCUS17768</name>
    <name evidence="6" type="ORF">GIL414_LOCUS8712</name>
    <name evidence="3" type="ORF">MBJ925_LOCUS34486</name>
    <name evidence="5" type="ORF">SMN809_LOCUS4507</name>
</gene>
<dbReference type="Proteomes" id="UP000663824">
    <property type="component" value="Unassembled WGS sequence"/>
</dbReference>
<evidence type="ECO:0000313" key="7">
    <source>
        <dbReference type="Proteomes" id="UP000663855"/>
    </source>
</evidence>
<feature type="region of interest" description="Disordered" evidence="1">
    <location>
        <begin position="140"/>
        <end position="165"/>
    </location>
</feature>
<proteinExistence type="predicted"/>
<dbReference type="EMBL" id="CAJOBI010001048">
    <property type="protein sequence ID" value="CAF3860338.1"/>
    <property type="molecule type" value="Genomic_DNA"/>
</dbReference>
<dbReference type="EMBL" id="CAJOBH010000508">
    <property type="protein sequence ID" value="CAF3797423.1"/>
    <property type="molecule type" value="Genomic_DNA"/>
</dbReference>
<dbReference type="AlphaFoldDB" id="A0A815EPV5"/>
<organism evidence="2 7">
    <name type="scientific">Rotaria magnacalcarata</name>
    <dbReference type="NCBI Taxonomy" id="392030"/>
    <lineage>
        <taxon>Eukaryota</taxon>
        <taxon>Metazoa</taxon>
        <taxon>Spiralia</taxon>
        <taxon>Gnathifera</taxon>
        <taxon>Rotifera</taxon>
        <taxon>Eurotatoria</taxon>
        <taxon>Bdelloidea</taxon>
        <taxon>Philodinida</taxon>
        <taxon>Philodinidae</taxon>
        <taxon>Rotaria</taxon>
    </lineage>
</organism>
<sequence length="204" mass="22326">MSNSDEAVARQTRAASRARAVFPTISAGLTSSVIGEHQIVGIHAVPLPIRQSRQSPNRVLGLDAGASASRGRAGLWTDEEINVLRRLVGSNTNPKGIVSWEKVDAEWKNLSLKERSKASLSSKWRDIKIRSVTKVICEDQNGSRDRTESNSEELVQGEIKESTTEERITNSSDVLDVNLTVANNQCKPVDCAEDVIKAVFSKKT</sequence>
<protein>
    <recommendedName>
        <fullName evidence="8">Myb-like domain-containing protein</fullName>
    </recommendedName>
</protein>
<evidence type="ECO:0000313" key="4">
    <source>
        <dbReference type="EMBL" id="CAF3797423.1"/>
    </source>
</evidence>
<dbReference type="Proteomes" id="UP000663855">
    <property type="component" value="Unassembled WGS sequence"/>
</dbReference>
<evidence type="ECO:0008006" key="8">
    <source>
        <dbReference type="Google" id="ProtNLM"/>
    </source>
</evidence>
<accession>A0A815EPV5</accession>
<dbReference type="Proteomes" id="UP000676336">
    <property type="component" value="Unassembled WGS sequence"/>
</dbReference>